<comment type="caution">
    <text evidence="2">The sequence shown here is derived from an EMBL/GenBank/DDBJ whole genome shotgun (WGS) entry which is preliminary data.</text>
</comment>
<reference evidence="2 3" key="1">
    <citation type="journal article" date="2017" name="Int. J. Parasitol.">
        <title>The genome of the protozoan parasite Cystoisospora suis and a reverse vaccinology approach to identify vaccine candidates.</title>
        <authorList>
            <person name="Palmieri N."/>
            <person name="Shrestha A."/>
            <person name="Ruttkowski B."/>
            <person name="Beck T."/>
            <person name="Vogl C."/>
            <person name="Tomley F."/>
            <person name="Blake D.P."/>
            <person name="Joachim A."/>
        </authorList>
    </citation>
    <scope>NUCLEOTIDE SEQUENCE [LARGE SCALE GENOMIC DNA]</scope>
    <source>
        <strain evidence="2 3">Wien I</strain>
    </source>
</reference>
<feature type="region of interest" description="Disordered" evidence="1">
    <location>
        <begin position="71"/>
        <end position="112"/>
    </location>
</feature>
<sequence length="248" mass="27093">MLFTSDSVIAGCKRKKNSIHKTSLSLLPTRSTVTCLPHLSHALRIFYHTLNSHPFNQKVIVYLPHRKDGSLPFKHTDRTQDHQSSSSSSSSPSASPCFSPSSSSSSPTSSSSPPPLISHLVHLIQSQSIGVYLHEVSLSSFLHLPLQEFLFSRHEASLLSWAGPSSSSSSLSILSKTLNPTRNPKKENKLKEEEDDEEEEKILSSSSSSLSFSHSYGDVGVGLNAAAVTPVDGGTLLLRVRDRHTRQH</sequence>
<organism evidence="2 3">
    <name type="scientific">Cystoisospora suis</name>
    <dbReference type="NCBI Taxonomy" id="483139"/>
    <lineage>
        <taxon>Eukaryota</taxon>
        <taxon>Sar</taxon>
        <taxon>Alveolata</taxon>
        <taxon>Apicomplexa</taxon>
        <taxon>Conoidasida</taxon>
        <taxon>Coccidia</taxon>
        <taxon>Eucoccidiorida</taxon>
        <taxon>Eimeriorina</taxon>
        <taxon>Sarcocystidae</taxon>
        <taxon>Cystoisospora</taxon>
    </lineage>
</organism>
<feature type="compositionally biased region" description="Low complexity" evidence="1">
    <location>
        <begin position="84"/>
        <end position="111"/>
    </location>
</feature>
<keyword evidence="2" id="KW-0812">Transmembrane</keyword>
<evidence type="ECO:0000313" key="2">
    <source>
        <dbReference type="EMBL" id="PHJ22584.1"/>
    </source>
</evidence>
<dbReference type="OrthoDB" id="346389at2759"/>
<dbReference type="AlphaFoldDB" id="A0A2C6L4L9"/>
<name>A0A2C6L4L9_9APIC</name>
<gene>
    <name evidence="2" type="ORF">CSUI_003568</name>
</gene>
<dbReference type="GeneID" id="94426975"/>
<feature type="compositionally biased region" description="Basic and acidic residues" evidence="1">
    <location>
        <begin position="71"/>
        <end position="81"/>
    </location>
</feature>
<evidence type="ECO:0000313" key="3">
    <source>
        <dbReference type="Proteomes" id="UP000221165"/>
    </source>
</evidence>
<dbReference type="EMBL" id="MIGC01001620">
    <property type="protein sequence ID" value="PHJ22584.1"/>
    <property type="molecule type" value="Genomic_DNA"/>
</dbReference>
<dbReference type="Proteomes" id="UP000221165">
    <property type="component" value="Unassembled WGS sequence"/>
</dbReference>
<feature type="compositionally biased region" description="Low complexity" evidence="1">
    <location>
        <begin position="163"/>
        <end position="178"/>
    </location>
</feature>
<proteinExistence type="predicted"/>
<keyword evidence="2" id="KW-0472">Membrane</keyword>
<accession>A0A2C6L4L9</accession>
<dbReference type="RefSeq" id="XP_067924261.1">
    <property type="nucleotide sequence ID" value="XM_068063764.1"/>
</dbReference>
<dbReference type="VEuPathDB" id="ToxoDB:CSUI_003568"/>
<feature type="region of interest" description="Disordered" evidence="1">
    <location>
        <begin position="163"/>
        <end position="211"/>
    </location>
</feature>
<evidence type="ECO:0000256" key="1">
    <source>
        <dbReference type="SAM" id="MobiDB-lite"/>
    </source>
</evidence>
<keyword evidence="3" id="KW-1185">Reference proteome</keyword>
<protein>
    <submittedName>
        <fullName evidence="2">Transmembrane protein</fullName>
    </submittedName>
</protein>